<evidence type="ECO:0008006" key="4">
    <source>
        <dbReference type="Google" id="ProtNLM"/>
    </source>
</evidence>
<comment type="caution">
    <text evidence="2">The sequence shown here is derived from an EMBL/GenBank/DDBJ whole genome shotgun (WGS) entry which is preliminary data.</text>
</comment>
<keyword evidence="1" id="KW-0472">Membrane</keyword>
<sequence length="249" mass="26005">MRDRPPSHDSDAILRAARASLNAQRGGGRRRGGGAGGVVYAKSFRLRGPFAVVAVLGILLLLSPLLLMMALALGVALVAVAAGVAIWLWRAMRRAQRMAAPVVVTSPDQARGDPLPELAGKTALWLNAQRIALPAPAQGLADQIGARLSDLGGRLGGVPDTAPEAAQLRKLLSDDLPELITAYAQVPPDLRATPHAGTSPDAALANGLSRIAGELDGFHHSASTPAMDRLAVHSRYLDYRYGDGGQTAD</sequence>
<keyword evidence="1" id="KW-1133">Transmembrane helix</keyword>
<organism evidence="2 3">
    <name type="scientific">Novosphingobium ovatum</name>
    <dbReference type="NCBI Taxonomy" id="1908523"/>
    <lineage>
        <taxon>Bacteria</taxon>
        <taxon>Pseudomonadati</taxon>
        <taxon>Pseudomonadota</taxon>
        <taxon>Alphaproteobacteria</taxon>
        <taxon>Sphingomonadales</taxon>
        <taxon>Sphingomonadaceae</taxon>
        <taxon>Novosphingobium</taxon>
    </lineage>
</organism>
<dbReference type="RefSeq" id="WP_161716484.1">
    <property type="nucleotide sequence ID" value="NZ_JAAAPO010000001.1"/>
</dbReference>
<reference evidence="3" key="1">
    <citation type="submission" date="2020-01" db="EMBL/GenBank/DDBJ databases">
        <title>Sphingomonas sp. strain CSW-10.</title>
        <authorList>
            <person name="Chen W.-M."/>
        </authorList>
    </citation>
    <scope>NUCLEOTIDE SEQUENCE [LARGE SCALE GENOMIC DNA]</scope>
    <source>
        <strain evidence="3">FSY-8</strain>
    </source>
</reference>
<name>A0ABW9X9K7_9SPHN</name>
<gene>
    <name evidence="2" type="ORF">GTZ99_01340</name>
</gene>
<keyword evidence="1" id="KW-0812">Transmembrane</keyword>
<evidence type="ECO:0000256" key="1">
    <source>
        <dbReference type="SAM" id="Phobius"/>
    </source>
</evidence>
<accession>A0ABW9X9K7</accession>
<evidence type="ECO:0000313" key="3">
    <source>
        <dbReference type="Proteomes" id="UP000753724"/>
    </source>
</evidence>
<evidence type="ECO:0000313" key="2">
    <source>
        <dbReference type="EMBL" id="NBC35199.1"/>
    </source>
</evidence>
<dbReference type="EMBL" id="JAAAPO010000001">
    <property type="protein sequence ID" value="NBC35199.1"/>
    <property type="molecule type" value="Genomic_DNA"/>
</dbReference>
<keyword evidence="3" id="KW-1185">Reference proteome</keyword>
<proteinExistence type="predicted"/>
<protein>
    <recommendedName>
        <fullName evidence="4">Transmembrane protein</fullName>
    </recommendedName>
</protein>
<feature type="transmembrane region" description="Helical" evidence="1">
    <location>
        <begin position="68"/>
        <end position="89"/>
    </location>
</feature>
<feature type="transmembrane region" description="Helical" evidence="1">
    <location>
        <begin position="44"/>
        <end position="62"/>
    </location>
</feature>
<dbReference type="Proteomes" id="UP000753724">
    <property type="component" value="Unassembled WGS sequence"/>
</dbReference>